<feature type="compositionally biased region" description="Basic and acidic residues" evidence="1">
    <location>
        <begin position="438"/>
        <end position="447"/>
    </location>
</feature>
<name>A0ABV1XGV1_9ACTN</name>
<proteinExistence type="predicted"/>
<reference evidence="2 3" key="1">
    <citation type="submission" date="2024-06" db="EMBL/GenBank/DDBJ databases">
        <title>The Natural Products Discovery Center: Release of the First 8490 Sequenced Strains for Exploring Actinobacteria Biosynthetic Diversity.</title>
        <authorList>
            <person name="Kalkreuter E."/>
            <person name="Kautsar S.A."/>
            <person name="Yang D."/>
            <person name="Bader C.D."/>
            <person name="Teijaro C.N."/>
            <person name="Fluegel L."/>
            <person name="Davis C.M."/>
            <person name="Simpson J.R."/>
            <person name="Lauterbach L."/>
            <person name="Steele A.D."/>
            <person name="Gui C."/>
            <person name="Meng S."/>
            <person name="Li G."/>
            <person name="Viehrig K."/>
            <person name="Ye F."/>
            <person name="Su P."/>
            <person name="Kiefer A.F."/>
            <person name="Nichols A."/>
            <person name="Cepeda A.J."/>
            <person name="Yan W."/>
            <person name="Fan B."/>
            <person name="Jiang Y."/>
            <person name="Adhikari A."/>
            <person name="Zheng C.-J."/>
            <person name="Schuster L."/>
            <person name="Cowan T.M."/>
            <person name="Smanski M.J."/>
            <person name="Chevrette M.G."/>
            <person name="De Carvalho L.P.S."/>
            <person name="Shen B."/>
        </authorList>
    </citation>
    <scope>NUCLEOTIDE SEQUENCE [LARGE SCALE GENOMIC DNA]</scope>
    <source>
        <strain evidence="2 3">NPDC000234</strain>
    </source>
</reference>
<feature type="compositionally biased region" description="Pro residues" evidence="1">
    <location>
        <begin position="419"/>
        <end position="437"/>
    </location>
</feature>
<sequence>PRALTAAPEGVRLVFSHALPPDVRRFGQAAAERLGSVVLAPDGAVRALPEGGLFIAPEDGTGWLSYRARHPVGYDSRRFPKPAWEYAVTDRTWHTASHAVVEPTPSGVWLRGTGAPGGGRHWLVDRIPAGTEMLTAVVGSPGGPPVDLPDAVRVWHSVLPSARRRLRFLQLGPVALPDGVDSLGQGLADGTGEQVVFYTGLPARQHLGGQAPDIEVPSHDGTAAWKPFVSEVVYFPGNGRTPPLPALFGVRSPLTGTPDGTGGTYAYGPETVLEVVQSGLWLRPSAEPDNSDRVRRVAAAPGRALILYDRATPESGERLRGLAEDMLRQLDPTLREAFRVTPADEPGPSLGWHEQEWWVWSPGHEDPGQAVATPAAAPTAAPGAPPAAPSYARIQPTPAPEPPAYPASTAPPTADPAAGPGPDPGPGPATVPYPAPPEESRGPEPGRADPANATRTQPVPADSTDTPPGRPDPGGPGGTAPAPAGPVHTAQDPAVPSDPSAAEPAPATRPDLAEAAPVGGVPVPPPGLPAGPGGAVPPPPGARAGAP</sequence>
<evidence type="ECO:0000313" key="3">
    <source>
        <dbReference type="Proteomes" id="UP001474181"/>
    </source>
</evidence>
<feature type="non-terminal residue" evidence="2">
    <location>
        <position position="547"/>
    </location>
</feature>
<keyword evidence="3" id="KW-1185">Reference proteome</keyword>
<evidence type="ECO:0000256" key="1">
    <source>
        <dbReference type="SAM" id="MobiDB-lite"/>
    </source>
</evidence>
<feature type="region of interest" description="Disordered" evidence="1">
    <location>
        <begin position="360"/>
        <end position="547"/>
    </location>
</feature>
<comment type="caution">
    <text evidence="2">The sequence shown here is derived from an EMBL/GenBank/DDBJ whole genome shotgun (WGS) entry which is preliminary data.</text>
</comment>
<feature type="compositionally biased region" description="Low complexity" evidence="1">
    <location>
        <begin position="406"/>
        <end position="418"/>
    </location>
</feature>
<evidence type="ECO:0008006" key="4">
    <source>
        <dbReference type="Google" id="ProtNLM"/>
    </source>
</evidence>
<dbReference type="EMBL" id="JBEPEK010001116">
    <property type="protein sequence ID" value="MER7188243.1"/>
    <property type="molecule type" value="Genomic_DNA"/>
</dbReference>
<feature type="compositionally biased region" description="Pro residues" evidence="1">
    <location>
        <begin position="522"/>
        <end position="541"/>
    </location>
</feature>
<feature type="compositionally biased region" description="Low complexity" evidence="1">
    <location>
        <begin position="479"/>
        <end position="506"/>
    </location>
</feature>
<dbReference type="Proteomes" id="UP001474181">
    <property type="component" value="Unassembled WGS sequence"/>
</dbReference>
<feature type="non-terminal residue" evidence="2">
    <location>
        <position position="1"/>
    </location>
</feature>
<accession>A0ABV1XGV1</accession>
<protein>
    <recommendedName>
        <fullName evidence="4">Serine/threonine protein kinase</fullName>
    </recommendedName>
</protein>
<gene>
    <name evidence="2" type="ORF">ABT404_53815</name>
</gene>
<evidence type="ECO:0000313" key="2">
    <source>
        <dbReference type="EMBL" id="MER7188243.1"/>
    </source>
</evidence>
<organism evidence="2 3">
    <name type="scientific">Streptomyces hyaluromycini</name>
    <dbReference type="NCBI Taxonomy" id="1377993"/>
    <lineage>
        <taxon>Bacteria</taxon>
        <taxon>Bacillati</taxon>
        <taxon>Actinomycetota</taxon>
        <taxon>Actinomycetes</taxon>
        <taxon>Kitasatosporales</taxon>
        <taxon>Streptomycetaceae</taxon>
        <taxon>Streptomyces</taxon>
    </lineage>
</organism>
<feature type="compositionally biased region" description="Low complexity" evidence="1">
    <location>
        <begin position="368"/>
        <end position="382"/>
    </location>
</feature>